<protein>
    <submittedName>
        <fullName evidence="1">Uncharacterized protein</fullName>
    </submittedName>
</protein>
<comment type="caution">
    <text evidence="1">The sequence shown here is derived from an EMBL/GenBank/DDBJ whole genome shotgun (WGS) entry which is preliminary data.</text>
</comment>
<evidence type="ECO:0000313" key="2">
    <source>
        <dbReference type="Proteomes" id="UP001396334"/>
    </source>
</evidence>
<sequence>MPRGAHNRILNFALVKKQGYSTHLHHALHCIVMVIPRPSVTPQETPMERLRQQLGMVYLVGGLKASLTIHNLTLGGPTVMEDSIRASNQNQNVRSDHRAIEGLLHHLPW</sequence>
<proteinExistence type="predicted"/>
<name>A0ABR2QH10_9ROSI</name>
<gene>
    <name evidence="1" type="ORF">V6N11_065263</name>
</gene>
<accession>A0ABR2QH10</accession>
<dbReference type="Proteomes" id="UP001396334">
    <property type="component" value="Unassembled WGS sequence"/>
</dbReference>
<evidence type="ECO:0000313" key="1">
    <source>
        <dbReference type="EMBL" id="KAK8999766.1"/>
    </source>
</evidence>
<reference evidence="1 2" key="1">
    <citation type="journal article" date="2024" name="G3 (Bethesda)">
        <title>Genome assembly of Hibiscus sabdariffa L. provides insights into metabolisms of medicinal natural products.</title>
        <authorList>
            <person name="Kim T."/>
        </authorList>
    </citation>
    <scope>NUCLEOTIDE SEQUENCE [LARGE SCALE GENOMIC DNA]</scope>
    <source>
        <strain evidence="1">TK-2024</strain>
        <tissue evidence="1">Old leaves</tissue>
    </source>
</reference>
<keyword evidence="2" id="KW-1185">Reference proteome</keyword>
<organism evidence="1 2">
    <name type="scientific">Hibiscus sabdariffa</name>
    <name type="common">roselle</name>
    <dbReference type="NCBI Taxonomy" id="183260"/>
    <lineage>
        <taxon>Eukaryota</taxon>
        <taxon>Viridiplantae</taxon>
        <taxon>Streptophyta</taxon>
        <taxon>Embryophyta</taxon>
        <taxon>Tracheophyta</taxon>
        <taxon>Spermatophyta</taxon>
        <taxon>Magnoliopsida</taxon>
        <taxon>eudicotyledons</taxon>
        <taxon>Gunneridae</taxon>
        <taxon>Pentapetalae</taxon>
        <taxon>rosids</taxon>
        <taxon>malvids</taxon>
        <taxon>Malvales</taxon>
        <taxon>Malvaceae</taxon>
        <taxon>Malvoideae</taxon>
        <taxon>Hibiscus</taxon>
    </lineage>
</organism>
<dbReference type="EMBL" id="JBBPBN010000039">
    <property type="protein sequence ID" value="KAK8999766.1"/>
    <property type="molecule type" value="Genomic_DNA"/>
</dbReference>